<dbReference type="EMBL" id="JAUKPO010000042">
    <property type="protein sequence ID" value="MDO1451061.1"/>
    <property type="molecule type" value="Genomic_DNA"/>
</dbReference>
<sequence>MKKKQLIFITQAKGGSGKSILTFLLAEKFRKATIIEMDDATKTTTIYLAYRNPIRVTFLNKRKQIDRALFNDFLEEIAQSEDELFICDLGAAISEQLPFYLIEENEILPELLEALNLEIIFLIVVGGGNIFSQTFSYLKELHKVAGPTVPMYVMKNGHFDFDQEQEELLEAYTSAKKLPVHYYNITEDKNDPAQNRVKEVLKSGLGIDAAITYSKILFQKAINRLNISFDNLL</sequence>
<proteinExistence type="predicted"/>
<reference evidence="1" key="1">
    <citation type="submission" date="2023-07" db="EMBL/GenBank/DDBJ databases">
        <title>The genome sequence of Rhodocytophaga aerolata KACC 12507.</title>
        <authorList>
            <person name="Zhang X."/>
        </authorList>
    </citation>
    <scope>NUCLEOTIDE SEQUENCE</scope>
    <source>
        <strain evidence="1">KACC 12507</strain>
    </source>
</reference>
<dbReference type="Proteomes" id="UP001168528">
    <property type="component" value="Unassembled WGS sequence"/>
</dbReference>
<evidence type="ECO:0000313" key="1">
    <source>
        <dbReference type="EMBL" id="MDO1451061.1"/>
    </source>
</evidence>
<dbReference type="SUPFAM" id="SSF52540">
    <property type="entry name" value="P-loop containing nucleoside triphosphate hydrolases"/>
    <property type="match status" value="1"/>
</dbReference>
<evidence type="ECO:0008006" key="3">
    <source>
        <dbReference type="Google" id="ProtNLM"/>
    </source>
</evidence>
<keyword evidence="2" id="KW-1185">Reference proteome</keyword>
<protein>
    <recommendedName>
        <fullName evidence="3">ParA family protein</fullName>
    </recommendedName>
</protein>
<dbReference type="RefSeq" id="WP_302041861.1">
    <property type="nucleotide sequence ID" value="NZ_JAUKPO010000042.1"/>
</dbReference>
<comment type="caution">
    <text evidence="1">The sequence shown here is derived from an EMBL/GenBank/DDBJ whole genome shotgun (WGS) entry which is preliminary data.</text>
</comment>
<name>A0ABT8RH77_9BACT</name>
<evidence type="ECO:0000313" key="2">
    <source>
        <dbReference type="Proteomes" id="UP001168528"/>
    </source>
</evidence>
<dbReference type="InterPro" id="IPR027417">
    <property type="entry name" value="P-loop_NTPase"/>
</dbReference>
<gene>
    <name evidence="1" type="ORF">Q0590_32605</name>
</gene>
<accession>A0ABT8RH77</accession>
<organism evidence="1 2">
    <name type="scientific">Rhodocytophaga aerolata</name>
    <dbReference type="NCBI Taxonomy" id="455078"/>
    <lineage>
        <taxon>Bacteria</taxon>
        <taxon>Pseudomonadati</taxon>
        <taxon>Bacteroidota</taxon>
        <taxon>Cytophagia</taxon>
        <taxon>Cytophagales</taxon>
        <taxon>Rhodocytophagaceae</taxon>
        <taxon>Rhodocytophaga</taxon>
    </lineage>
</organism>